<feature type="transmembrane region" description="Helical" evidence="7">
    <location>
        <begin position="65"/>
        <end position="98"/>
    </location>
</feature>
<evidence type="ECO:0000313" key="9">
    <source>
        <dbReference type="EMBL" id="WUQ85651.1"/>
    </source>
</evidence>
<feature type="transmembrane region" description="Helical" evidence="7">
    <location>
        <begin position="362"/>
        <end position="384"/>
    </location>
</feature>
<dbReference type="Gene3D" id="1.20.1250.20">
    <property type="entry name" value="MFS general substrate transporter like domains"/>
    <property type="match status" value="1"/>
</dbReference>
<evidence type="ECO:0000256" key="3">
    <source>
        <dbReference type="ARBA" id="ARBA00022692"/>
    </source>
</evidence>
<name>A0ABZ1U6A8_9ACTN</name>
<feature type="transmembrane region" description="Helical" evidence="7">
    <location>
        <begin position="338"/>
        <end position="356"/>
    </location>
</feature>
<gene>
    <name evidence="9" type="ORF">OHA16_23400</name>
</gene>
<feature type="region of interest" description="Disordered" evidence="6">
    <location>
        <begin position="1"/>
        <end position="38"/>
    </location>
</feature>
<dbReference type="PROSITE" id="PS50850">
    <property type="entry name" value="MFS"/>
    <property type="match status" value="1"/>
</dbReference>
<dbReference type="PANTHER" id="PTHR23513">
    <property type="entry name" value="INTEGRAL MEMBRANE EFFLUX PROTEIN-RELATED"/>
    <property type="match status" value="1"/>
</dbReference>
<feature type="region of interest" description="Disordered" evidence="6">
    <location>
        <begin position="229"/>
        <end position="253"/>
    </location>
</feature>
<organism evidence="9 10">
    <name type="scientific">Kitasatospora purpeofusca</name>
    <dbReference type="NCBI Taxonomy" id="67352"/>
    <lineage>
        <taxon>Bacteria</taxon>
        <taxon>Bacillati</taxon>
        <taxon>Actinomycetota</taxon>
        <taxon>Actinomycetes</taxon>
        <taxon>Kitasatosporales</taxon>
        <taxon>Streptomycetaceae</taxon>
        <taxon>Kitasatospora</taxon>
    </lineage>
</organism>
<evidence type="ECO:0000259" key="8">
    <source>
        <dbReference type="PROSITE" id="PS50850"/>
    </source>
</evidence>
<keyword evidence="4 7" id="KW-1133">Transmembrane helix</keyword>
<accession>A0ABZ1U6A8</accession>
<feature type="compositionally biased region" description="Low complexity" evidence="6">
    <location>
        <begin position="1"/>
        <end position="28"/>
    </location>
</feature>
<evidence type="ECO:0000256" key="1">
    <source>
        <dbReference type="ARBA" id="ARBA00004651"/>
    </source>
</evidence>
<feature type="transmembrane region" description="Helical" evidence="7">
    <location>
        <begin position="425"/>
        <end position="444"/>
    </location>
</feature>
<dbReference type="InterPro" id="IPR020846">
    <property type="entry name" value="MFS_dom"/>
</dbReference>
<dbReference type="InterPro" id="IPR011701">
    <property type="entry name" value="MFS"/>
</dbReference>
<evidence type="ECO:0000256" key="4">
    <source>
        <dbReference type="ARBA" id="ARBA00022989"/>
    </source>
</evidence>
<dbReference type="PANTHER" id="PTHR23513:SF6">
    <property type="entry name" value="MAJOR FACILITATOR SUPERFAMILY ASSOCIATED DOMAIN-CONTAINING PROTEIN"/>
    <property type="match status" value="1"/>
</dbReference>
<dbReference type="EMBL" id="CP108110">
    <property type="protein sequence ID" value="WUQ85651.1"/>
    <property type="molecule type" value="Genomic_DNA"/>
</dbReference>
<evidence type="ECO:0000313" key="10">
    <source>
        <dbReference type="Proteomes" id="UP001432222"/>
    </source>
</evidence>
<feature type="transmembrane region" description="Helical" evidence="7">
    <location>
        <begin position="137"/>
        <end position="160"/>
    </location>
</feature>
<protein>
    <submittedName>
        <fullName evidence="9">MFS transporter</fullName>
    </submittedName>
</protein>
<keyword evidence="5 7" id="KW-0472">Membrane</keyword>
<evidence type="ECO:0000256" key="2">
    <source>
        <dbReference type="ARBA" id="ARBA00022475"/>
    </source>
</evidence>
<reference evidence="9" key="1">
    <citation type="submission" date="2022-10" db="EMBL/GenBank/DDBJ databases">
        <title>The complete genomes of actinobacterial strains from the NBC collection.</title>
        <authorList>
            <person name="Joergensen T.S."/>
            <person name="Alvarez Arevalo M."/>
            <person name="Sterndorff E.B."/>
            <person name="Faurdal D."/>
            <person name="Vuksanovic O."/>
            <person name="Mourched A.-S."/>
            <person name="Charusanti P."/>
            <person name="Shaw S."/>
            <person name="Blin K."/>
            <person name="Weber T."/>
        </authorList>
    </citation>
    <scope>NUCLEOTIDE SEQUENCE</scope>
    <source>
        <strain evidence="9">NBC_00222</strain>
    </source>
</reference>
<feature type="domain" description="Major facilitator superfamily (MFS) profile" evidence="8">
    <location>
        <begin position="44"/>
        <end position="450"/>
    </location>
</feature>
<dbReference type="InterPro" id="IPR036259">
    <property type="entry name" value="MFS_trans_sf"/>
</dbReference>
<keyword evidence="2" id="KW-1003">Cell membrane</keyword>
<dbReference type="RefSeq" id="WP_328956386.1">
    <property type="nucleotide sequence ID" value="NZ_CP108110.1"/>
</dbReference>
<feature type="transmembrane region" description="Helical" evidence="7">
    <location>
        <begin position="275"/>
        <end position="296"/>
    </location>
</feature>
<sequence length="463" mass="46780">MSTGITTTSTTESAATDGATDAAESGATKTPPAAPPVPLRRNWRFQALWAGQAGSTLGLQITDTAYPLLLLALTGSSTLAAAFGALQIGASVVFGIHGGSVADRYDRRRILIVGDATRLIACASVPLAMALDRLTVAHSLLVAVVVGATIAYTGPVRLLAVRSVVPPEQLRQALAQDEARMSGAGLIGPPLAGALFGLGRAAPFVGTALTSLLALVVAVLVRFPGRPASPADGAADTGDDTADTAGVDGTGEPRSTKGAALAGYRYLARSALLRPILAVVLLINLAGTAMLLPVMVVLRGQGTSDAGIGLALAGEAVGALVGALLVRRLHRLAGPGVLLLAVSWLTVPVILAPLLPGGPATVFAGLFLVGLGVPTLRVMIDLLVFQQVPDALRGRVIAATMTMFTVGMPAGMVGSGLLLDHLSPAAALGTVAALLVAGLVPATAGRTLRRATWPERVPERTAA</sequence>
<feature type="transmembrane region" description="Helical" evidence="7">
    <location>
        <begin position="204"/>
        <end position="223"/>
    </location>
</feature>
<feature type="transmembrane region" description="Helical" evidence="7">
    <location>
        <begin position="396"/>
        <end position="419"/>
    </location>
</feature>
<proteinExistence type="predicted"/>
<evidence type="ECO:0000256" key="6">
    <source>
        <dbReference type="SAM" id="MobiDB-lite"/>
    </source>
</evidence>
<dbReference type="SUPFAM" id="SSF103473">
    <property type="entry name" value="MFS general substrate transporter"/>
    <property type="match status" value="1"/>
</dbReference>
<dbReference type="Pfam" id="PF07690">
    <property type="entry name" value="MFS_1"/>
    <property type="match status" value="1"/>
</dbReference>
<dbReference type="CDD" id="cd06173">
    <property type="entry name" value="MFS_MefA_like"/>
    <property type="match status" value="1"/>
</dbReference>
<comment type="subcellular location">
    <subcellularLocation>
        <location evidence="1">Cell membrane</location>
        <topology evidence="1">Multi-pass membrane protein</topology>
    </subcellularLocation>
</comment>
<evidence type="ECO:0000256" key="5">
    <source>
        <dbReference type="ARBA" id="ARBA00023136"/>
    </source>
</evidence>
<keyword evidence="10" id="KW-1185">Reference proteome</keyword>
<evidence type="ECO:0000256" key="7">
    <source>
        <dbReference type="SAM" id="Phobius"/>
    </source>
</evidence>
<feature type="transmembrane region" description="Helical" evidence="7">
    <location>
        <begin position="308"/>
        <end position="326"/>
    </location>
</feature>
<dbReference type="Proteomes" id="UP001432222">
    <property type="component" value="Chromosome"/>
</dbReference>
<keyword evidence="3 7" id="KW-0812">Transmembrane</keyword>